<dbReference type="Gene3D" id="1.10.260.40">
    <property type="entry name" value="lambda repressor-like DNA-binding domains"/>
    <property type="match status" value="1"/>
</dbReference>
<protein>
    <submittedName>
        <fullName evidence="2">Helix-turn-helix domain-containing protein</fullName>
    </submittedName>
</protein>
<sequence length="113" mass="12516">MATVQRWTGIEVRALREAKRMSIREFSAHLGVSERMVSKWEAGRENIRPRPVNQAALDTALARCDPDTKARFSFLTGDSLVPEESSGAFLEPIGASHVRHPVDGRLMARVDGS</sequence>
<organism evidence="2 3">
    <name type="scientific">Amycolatopsis pigmentata</name>
    <dbReference type="NCBI Taxonomy" id="450801"/>
    <lineage>
        <taxon>Bacteria</taxon>
        <taxon>Bacillati</taxon>
        <taxon>Actinomycetota</taxon>
        <taxon>Actinomycetes</taxon>
        <taxon>Pseudonocardiales</taxon>
        <taxon>Pseudonocardiaceae</taxon>
        <taxon>Amycolatopsis</taxon>
    </lineage>
</organism>
<evidence type="ECO:0000313" key="2">
    <source>
        <dbReference type="EMBL" id="MFD2419744.1"/>
    </source>
</evidence>
<keyword evidence="3" id="KW-1185">Reference proteome</keyword>
<name>A0ABW5G007_9PSEU</name>
<comment type="caution">
    <text evidence="2">The sequence shown here is derived from an EMBL/GenBank/DDBJ whole genome shotgun (WGS) entry which is preliminary data.</text>
</comment>
<accession>A0ABW5G007</accession>
<feature type="non-terminal residue" evidence="2">
    <location>
        <position position="113"/>
    </location>
</feature>
<dbReference type="Pfam" id="PF13560">
    <property type="entry name" value="HTH_31"/>
    <property type="match status" value="1"/>
</dbReference>
<dbReference type="CDD" id="cd00093">
    <property type="entry name" value="HTH_XRE"/>
    <property type="match status" value="1"/>
</dbReference>
<reference evidence="3" key="1">
    <citation type="journal article" date="2019" name="Int. J. Syst. Evol. Microbiol.">
        <title>The Global Catalogue of Microorganisms (GCM) 10K type strain sequencing project: providing services to taxonomists for standard genome sequencing and annotation.</title>
        <authorList>
            <consortium name="The Broad Institute Genomics Platform"/>
            <consortium name="The Broad Institute Genome Sequencing Center for Infectious Disease"/>
            <person name="Wu L."/>
            <person name="Ma J."/>
        </authorList>
    </citation>
    <scope>NUCLEOTIDE SEQUENCE [LARGE SCALE GENOMIC DNA]</scope>
    <source>
        <strain evidence="3">CGMCC 4.7645</strain>
    </source>
</reference>
<dbReference type="RefSeq" id="WP_378267776.1">
    <property type="nucleotide sequence ID" value="NZ_JBHUKR010000014.1"/>
</dbReference>
<proteinExistence type="predicted"/>
<gene>
    <name evidence="2" type="ORF">ACFSXZ_25780</name>
</gene>
<dbReference type="SUPFAM" id="SSF47413">
    <property type="entry name" value="lambda repressor-like DNA-binding domains"/>
    <property type="match status" value="1"/>
</dbReference>
<evidence type="ECO:0000313" key="3">
    <source>
        <dbReference type="Proteomes" id="UP001597417"/>
    </source>
</evidence>
<evidence type="ECO:0000259" key="1">
    <source>
        <dbReference type="PROSITE" id="PS50943"/>
    </source>
</evidence>
<dbReference type="PROSITE" id="PS50943">
    <property type="entry name" value="HTH_CROC1"/>
    <property type="match status" value="1"/>
</dbReference>
<dbReference type="Proteomes" id="UP001597417">
    <property type="component" value="Unassembled WGS sequence"/>
</dbReference>
<dbReference type="InterPro" id="IPR010982">
    <property type="entry name" value="Lambda_DNA-bd_dom_sf"/>
</dbReference>
<dbReference type="InterPro" id="IPR001387">
    <property type="entry name" value="Cro/C1-type_HTH"/>
</dbReference>
<feature type="domain" description="HTH cro/C1-type" evidence="1">
    <location>
        <begin position="12"/>
        <end position="47"/>
    </location>
</feature>
<dbReference type="EMBL" id="JBHUKR010000014">
    <property type="protein sequence ID" value="MFD2419744.1"/>
    <property type="molecule type" value="Genomic_DNA"/>
</dbReference>